<comment type="caution">
    <text evidence="2">The sequence shown here is derived from an EMBL/GenBank/DDBJ whole genome shotgun (WGS) entry which is preliminary data.</text>
</comment>
<proteinExistence type="predicted"/>
<accession>A0A8J2MHW6</accession>
<keyword evidence="3" id="KW-1185">Reference proteome</keyword>
<feature type="region of interest" description="Disordered" evidence="1">
    <location>
        <begin position="1"/>
        <end position="66"/>
    </location>
</feature>
<evidence type="ECO:0000256" key="1">
    <source>
        <dbReference type="SAM" id="MobiDB-lite"/>
    </source>
</evidence>
<name>A0A8J2MHW6_9BILA</name>
<gene>
    <name evidence="2" type="ORF">CJOHNSTONI_LOCUS735</name>
</gene>
<evidence type="ECO:0000313" key="3">
    <source>
        <dbReference type="Proteomes" id="UP000746747"/>
    </source>
</evidence>
<protein>
    <submittedName>
        <fullName evidence="2">Uncharacterized protein</fullName>
    </submittedName>
</protein>
<evidence type="ECO:0000313" key="2">
    <source>
        <dbReference type="EMBL" id="CAG9530220.1"/>
    </source>
</evidence>
<dbReference type="Proteomes" id="UP000746747">
    <property type="component" value="Unassembled WGS sequence"/>
</dbReference>
<organism evidence="2 3">
    <name type="scientific">Cercopithifilaria johnstoni</name>
    <dbReference type="NCBI Taxonomy" id="2874296"/>
    <lineage>
        <taxon>Eukaryota</taxon>
        <taxon>Metazoa</taxon>
        <taxon>Ecdysozoa</taxon>
        <taxon>Nematoda</taxon>
        <taxon>Chromadorea</taxon>
        <taxon>Rhabditida</taxon>
        <taxon>Spirurina</taxon>
        <taxon>Spiruromorpha</taxon>
        <taxon>Filarioidea</taxon>
        <taxon>Onchocercidae</taxon>
        <taxon>Cercopithifilaria</taxon>
    </lineage>
</organism>
<dbReference type="AlphaFoldDB" id="A0A8J2MHW6"/>
<dbReference type="OrthoDB" id="5848260at2759"/>
<feature type="compositionally biased region" description="Basic and acidic residues" evidence="1">
    <location>
        <begin position="43"/>
        <end position="61"/>
    </location>
</feature>
<feature type="compositionally biased region" description="Basic and acidic residues" evidence="1">
    <location>
        <begin position="1"/>
        <end position="18"/>
    </location>
</feature>
<feature type="compositionally biased region" description="Polar residues" evidence="1">
    <location>
        <begin position="28"/>
        <end position="37"/>
    </location>
</feature>
<reference evidence="2" key="1">
    <citation type="submission" date="2021-09" db="EMBL/GenBank/DDBJ databases">
        <authorList>
            <consortium name="Pathogen Informatics"/>
        </authorList>
    </citation>
    <scope>NUCLEOTIDE SEQUENCE</scope>
</reference>
<dbReference type="EMBL" id="CAKAEH010000200">
    <property type="protein sequence ID" value="CAG9530220.1"/>
    <property type="molecule type" value="Genomic_DNA"/>
</dbReference>
<sequence length="299" mass="34478">MSELPKKPEPKKYAKSSEDPFSIEKPIISTTKTSDNALSGKSEISEKSSKDSFETKSHRLTETTQSSRTRVISLESANDKKYEFDVDLLYSWDQSSGTISYEAWSKSLIDTFNDAKMLPQYKDIIYHAKLNQRLLRDSTPSQKLLTAKSLAMLNEAMRRDRMQGHLFKRIVIPHKKDGNPERYEFISKMCDDVISEYMASANRDNKLLEINLECGGNMPPRIKINGIRAERLLKYDDGDEECYNINQTAQQMHNAKHLFQHRSTCSPALPYPSANAFGRCSIENYVKMLKERRKKKEQQ</sequence>